<keyword evidence="1 5" id="KW-0479">Metal-binding</keyword>
<sequence>MGTAAAEEPKCGNAECGRPIKEKAIVAEGKIFHSSCFKCADCRAPLGTEYNVMNGKVLCKNCLDKLKNVPCAGCGKPIEKQCYEIIGKRITFKNSKKHSTISRTNESVANVVAFGSLFRPVSSTSVENRSTFLRSRKFLKQKAPKSKN</sequence>
<dbReference type="Gene3D" id="2.10.110.10">
    <property type="entry name" value="Cysteine Rich Protein"/>
    <property type="match status" value="1"/>
</dbReference>
<dbReference type="PROSITE" id="PS50023">
    <property type="entry name" value="LIM_DOMAIN_2"/>
    <property type="match status" value="1"/>
</dbReference>
<dbReference type="Pfam" id="PF00412">
    <property type="entry name" value="LIM"/>
    <property type="match status" value="1"/>
</dbReference>
<evidence type="ECO:0000256" key="4">
    <source>
        <dbReference type="ARBA" id="ARBA00023038"/>
    </source>
</evidence>
<dbReference type="GO" id="GO:0046872">
    <property type="term" value="F:metal ion binding"/>
    <property type="evidence" value="ECO:0007669"/>
    <property type="project" value="UniProtKB-KW"/>
</dbReference>
<dbReference type="Proteomes" id="UP000887565">
    <property type="component" value="Unplaced"/>
</dbReference>
<dbReference type="CDD" id="cd08368">
    <property type="entry name" value="LIM"/>
    <property type="match status" value="1"/>
</dbReference>
<evidence type="ECO:0000256" key="5">
    <source>
        <dbReference type="PROSITE-ProRule" id="PRU00125"/>
    </source>
</evidence>
<evidence type="ECO:0000256" key="2">
    <source>
        <dbReference type="ARBA" id="ARBA00022737"/>
    </source>
</evidence>
<reference evidence="8" key="1">
    <citation type="submission" date="2022-11" db="UniProtKB">
        <authorList>
            <consortium name="WormBaseParasite"/>
        </authorList>
    </citation>
    <scope>IDENTIFICATION</scope>
</reference>
<keyword evidence="3 5" id="KW-0862">Zinc</keyword>
<dbReference type="WBParaSite" id="nRc.2.0.1.t41834-RA">
    <property type="protein sequence ID" value="nRc.2.0.1.t41834-RA"/>
    <property type="gene ID" value="nRc.2.0.1.g41834"/>
</dbReference>
<dbReference type="SMART" id="SM00132">
    <property type="entry name" value="LIM"/>
    <property type="match status" value="1"/>
</dbReference>
<feature type="domain" description="LIM zinc-binding" evidence="6">
    <location>
        <begin position="11"/>
        <end position="69"/>
    </location>
</feature>
<keyword evidence="7" id="KW-1185">Reference proteome</keyword>
<evidence type="ECO:0000256" key="1">
    <source>
        <dbReference type="ARBA" id="ARBA00022723"/>
    </source>
</evidence>
<organism evidence="7 8">
    <name type="scientific">Romanomermis culicivorax</name>
    <name type="common">Nematode worm</name>
    <dbReference type="NCBI Taxonomy" id="13658"/>
    <lineage>
        <taxon>Eukaryota</taxon>
        <taxon>Metazoa</taxon>
        <taxon>Ecdysozoa</taxon>
        <taxon>Nematoda</taxon>
        <taxon>Enoplea</taxon>
        <taxon>Dorylaimia</taxon>
        <taxon>Mermithida</taxon>
        <taxon>Mermithoidea</taxon>
        <taxon>Mermithidae</taxon>
        <taxon>Romanomermis</taxon>
    </lineage>
</organism>
<evidence type="ECO:0000313" key="7">
    <source>
        <dbReference type="Proteomes" id="UP000887565"/>
    </source>
</evidence>
<protein>
    <submittedName>
        <fullName evidence="8">LIM zinc-binding domain-containing protein</fullName>
    </submittedName>
</protein>
<accession>A0A915KSG5</accession>
<evidence type="ECO:0000313" key="8">
    <source>
        <dbReference type="WBParaSite" id="nRc.2.0.1.t41834-RA"/>
    </source>
</evidence>
<dbReference type="PANTHER" id="PTHR24205">
    <property type="entry name" value="FOUR AND A HALF LIM DOMAINS PROTEIN"/>
    <property type="match status" value="1"/>
</dbReference>
<dbReference type="InterPro" id="IPR001781">
    <property type="entry name" value="Znf_LIM"/>
</dbReference>
<keyword evidence="2" id="KW-0677">Repeat</keyword>
<proteinExistence type="predicted"/>
<dbReference type="AlphaFoldDB" id="A0A915KSG5"/>
<evidence type="ECO:0000259" key="6">
    <source>
        <dbReference type="PROSITE" id="PS50023"/>
    </source>
</evidence>
<dbReference type="SUPFAM" id="SSF57716">
    <property type="entry name" value="Glucocorticoid receptor-like (DNA-binding domain)"/>
    <property type="match status" value="1"/>
</dbReference>
<dbReference type="PANTHER" id="PTHR24205:SF16">
    <property type="entry name" value="GH01042P-RELATED"/>
    <property type="match status" value="1"/>
</dbReference>
<name>A0A915KSG5_ROMCU</name>
<evidence type="ECO:0000256" key="3">
    <source>
        <dbReference type="ARBA" id="ARBA00022833"/>
    </source>
</evidence>
<keyword evidence="4 5" id="KW-0440">LIM domain</keyword>